<evidence type="ECO:0000313" key="2">
    <source>
        <dbReference type="EMBL" id="MPC57825.1"/>
    </source>
</evidence>
<accession>A0A5B7GKC6</accession>
<dbReference type="Proteomes" id="UP000324222">
    <property type="component" value="Unassembled WGS sequence"/>
</dbReference>
<dbReference type="AlphaFoldDB" id="A0A5B7GKC6"/>
<name>A0A5B7GKC6_PORTR</name>
<gene>
    <name evidence="2" type="ORF">E2C01_051813</name>
</gene>
<comment type="caution">
    <text evidence="2">The sequence shown here is derived from an EMBL/GenBank/DDBJ whole genome shotgun (WGS) entry which is preliminary data.</text>
</comment>
<dbReference type="EMBL" id="VSRR010015115">
    <property type="protein sequence ID" value="MPC57825.1"/>
    <property type="molecule type" value="Genomic_DNA"/>
</dbReference>
<keyword evidence="3" id="KW-1185">Reference proteome</keyword>
<evidence type="ECO:0000256" key="1">
    <source>
        <dbReference type="SAM" id="SignalP"/>
    </source>
</evidence>
<protein>
    <submittedName>
        <fullName evidence="2">Uncharacterized protein</fullName>
    </submittedName>
</protein>
<reference evidence="2 3" key="1">
    <citation type="submission" date="2019-05" db="EMBL/GenBank/DDBJ databases">
        <title>Another draft genome of Portunus trituberculatus and its Hox gene families provides insights of decapod evolution.</title>
        <authorList>
            <person name="Jeong J.-H."/>
            <person name="Song I."/>
            <person name="Kim S."/>
            <person name="Choi T."/>
            <person name="Kim D."/>
            <person name="Ryu S."/>
            <person name="Kim W."/>
        </authorList>
    </citation>
    <scope>NUCLEOTIDE SEQUENCE [LARGE SCALE GENOMIC DNA]</scope>
    <source>
        <tissue evidence="2">Muscle</tissue>
    </source>
</reference>
<feature type="signal peptide" evidence="1">
    <location>
        <begin position="1"/>
        <end position="23"/>
    </location>
</feature>
<organism evidence="2 3">
    <name type="scientific">Portunus trituberculatus</name>
    <name type="common">Swimming crab</name>
    <name type="synonym">Neptunus trituberculatus</name>
    <dbReference type="NCBI Taxonomy" id="210409"/>
    <lineage>
        <taxon>Eukaryota</taxon>
        <taxon>Metazoa</taxon>
        <taxon>Ecdysozoa</taxon>
        <taxon>Arthropoda</taxon>
        <taxon>Crustacea</taxon>
        <taxon>Multicrustacea</taxon>
        <taxon>Malacostraca</taxon>
        <taxon>Eumalacostraca</taxon>
        <taxon>Eucarida</taxon>
        <taxon>Decapoda</taxon>
        <taxon>Pleocyemata</taxon>
        <taxon>Brachyura</taxon>
        <taxon>Eubrachyura</taxon>
        <taxon>Portunoidea</taxon>
        <taxon>Portunidae</taxon>
        <taxon>Portuninae</taxon>
        <taxon>Portunus</taxon>
    </lineage>
</organism>
<proteinExistence type="predicted"/>
<keyword evidence="1" id="KW-0732">Signal</keyword>
<feature type="chain" id="PRO_5023056427" evidence="1">
    <location>
        <begin position="24"/>
        <end position="107"/>
    </location>
</feature>
<evidence type="ECO:0000313" key="3">
    <source>
        <dbReference type="Proteomes" id="UP000324222"/>
    </source>
</evidence>
<sequence>MTKSNWCNIVLVSLTVLMPNILDLFLTPNPSAYAFALSFPLGSSVHNLIYVPSPISPVTLQDPQKRRCLWRFTSARWGDLRRYYADLPWNYCWIRVRDPSLCAERIT</sequence>